<keyword evidence="4 5" id="KW-0472">Membrane</keyword>
<feature type="transmembrane region" description="Helical" evidence="5">
    <location>
        <begin position="123"/>
        <end position="139"/>
    </location>
</feature>
<evidence type="ECO:0000256" key="4">
    <source>
        <dbReference type="ARBA" id="ARBA00023136"/>
    </source>
</evidence>
<name>A0A5C6Z5U4_9FLAO</name>
<comment type="subcellular location">
    <subcellularLocation>
        <location evidence="1">Membrane</location>
        <topology evidence="1">Multi-pass membrane protein</topology>
    </subcellularLocation>
</comment>
<dbReference type="Proteomes" id="UP000321497">
    <property type="component" value="Unassembled WGS sequence"/>
</dbReference>
<dbReference type="InterPro" id="IPR007016">
    <property type="entry name" value="O-antigen_ligase-rel_domated"/>
</dbReference>
<reference evidence="7 8" key="1">
    <citation type="submission" date="2019-08" db="EMBL/GenBank/DDBJ databases">
        <title>Genome of Aequorivita antarctica SW49 (type strain).</title>
        <authorList>
            <person name="Bowman J.P."/>
        </authorList>
    </citation>
    <scope>NUCLEOTIDE SEQUENCE [LARGE SCALE GENOMIC DNA]</scope>
    <source>
        <strain evidence="7 8">SW49</strain>
    </source>
</reference>
<evidence type="ECO:0000256" key="3">
    <source>
        <dbReference type="ARBA" id="ARBA00022989"/>
    </source>
</evidence>
<feature type="transmembrane region" description="Helical" evidence="5">
    <location>
        <begin position="263"/>
        <end position="282"/>
    </location>
</feature>
<evidence type="ECO:0000256" key="1">
    <source>
        <dbReference type="ARBA" id="ARBA00004141"/>
    </source>
</evidence>
<dbReference type="GO" id="GO:0016874">
    <property type="term" value="F:ligase activity"/>
    <property type="evidence" value="ECO:0007669"/>
    <property type="project" value="UniProtKB-KW"/>
</dbReference>
<dbReference type="OrthoDB" id="1093278at2"/>
<dbReference type="InterPro" id="IPR051533">
    <property type="entry name" value="WaaL-like"/>
</dbReference>
<dbReference type="Pfam" id="PF04932">
    <property type="entry name" value="Wzy_C"/>
    <property type="match status" value="1"/>
</dbReference>
<keyword evidence="2 5" id="KW-0812">Transmembrane</keyword>
<accession>A0A5C6Z5U4</accession>
<evidence type="ECO:0000259" key="6">
    <source>
        <dbReference type="Pfam" id="PF04932"/>
    </source>
</evidence>
<gene>
    <name evidence="7" type="ORF">ESU54_00860</name>
</gene>
<proteinExistence type="predicted"/>
<evidence type="ECO:0000313" key="8">
    <source>
        <dbReference type="Proteomes" id="UP000321497"/>
    </source>
</evidence>
<comment type="caution">
    <text evidence="7">The sequence shown here is derived from an EMBL/GenBank/DDBJ whole genome shotgun (WGS) entry which is preliminary data.</text>
</comment>
<dbReference type="GO" id="GO:0016020">
    <property type="term" value="C:membrane"/>
    <property type="evidence" value="ECO:0007669"/>
    <property type="project" value="UniProtKB-SubCell"/>
</dbReference>
<sequence>MVSSLFWISLIGLLYSENMVDGLKNFQKQLPFLVFPLIFFTVEISRKTKLILLKYFSYGVIVSASFALLKAIYFKWNNFGDYFYYDKLGQLLDIHTTYFAMYVLIALLYFTSFISRKPFKKRLIYGLCIVFLLWFLYLLSVRVSIMALIVSGLILIYGNRKSITPKTIFLLIGGVLLIVLFYFTPNFQKRFNAKTPEGIAISDVDTRTVHWQSALEVIGKNNLFFGAGTGDGHEILYDQYLENGFETGYIYQYNAHNQFLETALYYGLFGLVFLITIIFIVIKKCYLCQNYLGAAIIITQIVFMITESTLESQSGIVLFAYFTAMMASRSFSDKIRIN</sequence>
<dbReference type="EMBL" id="VORT01000001">
    <property type="protein sequence ID" value="TXD74774.1"/>
    <property type="molecule type" value="Genomic_DNA"/>
</dbReference>
<feature type="domain" description="O-antigen ligase-related" evidence="6">
    <location>
        <begin position="128"/>
        <end position="275"/>
    </location>
</feature>
<keyword evidence="8" id="KW-1185">Reference proteome</keyword>
<keyword evidence="3 5" id="KW-1133">Transmembrane helix</keyword>
<feature type="transmembrane region" description="Helical" evidence="5">
    <location>
        <begin position="94"/>
        <end position="111"/>
    </location>
</feature>
<organism evidence="7 8">
    <name type="scientific">Aequorivita antarctica</name>
    <dbReference type="NCBI Taxonomy" id="153266"/>
    <lineage>
        <taxon>Bacteria</taxon>
        <taxon>Pseudomonadati</taxon>
        <taxon>Bacteroidota</taxon>
        <taxon>Flavobacteriia</taxon>
        <taxon>Flavobacteriales</taxon>
        <taxon>Flavobacteriaceae</taxon>
        <taxon>Aequorivita</taxon>
    </lineage>
</organism>
<feature type="transmembrane region" description="Helical" evidence="5">
    <location>
        <begin position="167"/>
        <end position="184"/>
    </location>
</feature>
<dbReference type="RefSeq" id="WP_146743948.1">
    <property type="nucleotide sequence ID" value="NZ_UEGI01000001.1"/>
</dbReference>
<evidence type="ECO:0000256" key="2">
    <source>
        <dbReference type="ARBA" id="ARBA00022692"/>
    </source>
</evidence>
<keyword evidence="7" id="KW-0436">Ligase</keyword>
<feature type="transmembrane region" description="Helical" evidence="5">
    <location>
        <begin position="56"/>
        <end position="74"/>
    </location>
</feature>
<evidence type="ECO:0000256" key="5">
    <source>
        <dbReference type="SAM" id="Phobius"/>
    </source>
</evidence>
<evidence type="ECO:0000313" key="7">
    <source>
        <dbReference type="EMBL" id="TXD74774.1"/>
    </source>
</evidence>
<dbReference type="PANTHER" id="PTHR37422:SF17">
    <property type="entry name" value="O-ANTIGEN LIGASE"/>
    <property type="match status" value="1"/>
</dbReference>
<dbReference type="PANTHER" id="PTHR37422">
    <property type="entry name" value="TEICHURONIC ACID BIOSYNTHESIS PROTEIN TUAE"/>
    <property type="match status" value="1"/>
</dbReference>
<dbReference type="AlphaFoldDB" id="A0A5C6Z5U4"/>
<protein>
    <submittedName>
        <fullName evidence="7">O-antigen ligase family protein</fullName>
    </submittedName>
</protein>